<reference evidence="2 3" key="1">
    <citation type="submission" date="2019-05" db="EMBL/GenBank/DDBJ databases">
        <authorList>
            <person name="Chen C."/>
        </authorList>
    </citation>
    <scope>NUCLEOTIDE SEQUENCE [LARGE SCALE GENOMIC DNA]</scope>
    <source>
        <strain evidence="2 3">HB172198</strain>
    </source>
</reference>
<dbReference type="Proteomes" id="UP000300879">
    <property type="component" value="Chromosome"/>
</dbReference>
<dbReference type="RefSeq" id="WP_138226283.1">
    <property type="nucleotide sequence ID" value="NZ_CP040396.1"/>
</dbReference>
<dbReference type="InterPro" id="IPR029063">
    <property type="entry name" value="SAM-dependent_MTases_sf"/>
</dbReference>
<dbReference type="EMBL" id="CP040396">
    <property type="protein sequence ID" value="QCT03401.1"/>
    <property type="molecule type" value="Genomic_DNA"/>
</dbReference>
<dbReference type="Pfam" id="PF08241">
    <property type="entry name" value="Methyltransf_11"/>
    <property type="match status" value="1"/>
</dbReference>
<dbReference type="CDD" id="cd02440">
    <property type="entry name" value="AdoMet_MTases"/>
    <property type="match status" value="1"/>
</dbReference>
<sequence>MANHKSIYDNESNMYEDMIARQPDMLEIIRDIRPVEGLDVLDLGAGTGRLAATIAPRAQSVVCTDVSSAMLERLDQKLNNLSIPKNWSTCVADHRELPLADASVDLVVSGWSICYLTHSGIEDGPKQLERILQEIERVLKPQGTVIIIETLGTGTTTPAPPDFLESYFSLLEKHYEFSHRWIRMDYSYDHPQQAVEMMTFFFGDELAARIKEHQWSTVPECAGIWYKHYK</sequence>
<evidence type="ECO:0000259" key="1">
    <source>
        <dbReference type="Pfam" id="PF08241"/>
    </source>
</evidence>
<dbReference type="GO" id="GO:0008757">
    <property type="term" value="F:S-adenosylmethionine-dependent methyltransferase activity"/>
    <property type="evidence" value="ECO:0007669"/>
    <property type="project" value="InterPro"/>
</dbReference>
<gene>
    <name evidence="2" type="ORF">E6C60_2689</name>
</gene>
<keyword evidence="3" id="KW-1185">Reference proteome</keyword>
<evidence type="ECO:0000313" key="3">
    <source>
        <dbReference type="Proteomes" id="UP000300879"/>
    </source>
</evidence>
<dbReference type="PANTHER" id="PTHR42912">
    <property type="entry name" value="METHYLTRANSFERASE"/>
    <property type="match status" value="1"/>
</dbReference>
<keyword evidence="2" id="KW-0808">Transferase</keyword>
<name>A0A4P8XP43_9BACL</name>
<dbReference type="InterPro" id="IPR050508">
    <property type="entry name" value="Methyltransf_Superfamily"/>
</dbReference>
<dbReference type="SUPFAM" id="SSF53335">
    <property type="entry name" value="S-adenosyl-L-methionine-dependent methyltransferases"/>
    <property type="match status" value="1"/>
</dbReference>
<organism evidence="2 3">
    <name type="scientific">Paenibacillus algicola</name>
    <dbReference type="NCBI Taxonomy" id="2565926"/>
    <lineage>
        <taxon>Bacteria</taxon>
        <taxon>Bacillati</taxon>
        <taxon>Bacillota</taxon>
        <taxon>Bacilli</taxon>
        <taxon>Bacillales</taxon>
        <taxon>Paenibacillaceae</taxon>
        <taxon>Paenibacillus</taxon>
    </lineage>
</organism>
<accession>A0A4P8XP43</accession>
<proteinExistence type="predicted"/>
<dbReference type="InterPro" id="IPR013216">
    <property type="entry name" value="Methyltransf_11"/>
</dbReference>
<dbReference type="AlphaFoldDB" id="A0A4P8XP43"/>
<dbReference type="GO" id="GO:0032259">
    <property type="term" value="P:methylation"/>
    <property type="evidence" value="ECO:0007669"/>
    <property type="project" value="UniProtKB-KW"/>
</dbReference>
<evidence type="ECO:0000313" key="2">
    <source>
        <dbReference type="EMBL" id="QCT03401.1"/>
    </source>
</evidence>
<keyword evidence="2" id="KW-0489">Methyltransferase</keyword>
<dbReference type="KEGG" id="palo:E6C60_2689"/>
<dbReference type="Gene3D" id="3.40.50.150">
    <property type="entry name" value="Vaccinia Virus protein VP39"/>
    <property type="match status" value="1"/>
</dbReference>
<protein>
    <submittedName>
        <fullName evidence="2">Type 11 methyltransferase</fullName>
    </submittedName>
</protein>
<dbReference type="OrthoDB" id="9784101at2"/>
<feature type="domain" description="Methyltransferase type 11" evidence="1">
    <location>
        <begin position="41"/>
        <end position="147"/>
    </location>
</feature>